<feature type="region of interest" description="Disordered" evidence="1">
    <location>
        <begin position="76"/>
        <end position="100"/>
    </location>
</feature>
<dbReference type="EMBL" id="JACHIV010000001">
    <property type="protein sequence ID" value="MBB5070747.1"/>
    <property type="molecule type" value="Genomic_DNA"/>
</dbReference>
<dbReference type="RefSeq" id="WP_184480576.1">
    <property type="nucleotide sequence ID" value="NZ_JACHIV010000001.1"/>
</dbReference>
<feature type="region of interest" description="Disordered" evidence="1">
    <location>
        <begin position="33"/>
        <end position="60"/>
    </location>
</feature>
<accession>A0A840NR97</accession>
<evidence type="ECO:0000313" key="2">
    <source>
        <dbReference type="EMBL" id="MBB5070747.1"/>
    </source>
</evidence>
<name>A0A840NR97_9PSEU</name>
<evidence type="ECO:0000256" key="1">
    <source>
        <dbReference type="SAM" id="MobiDB-lite"/>
    </source>
</evidence>
<protein>
    <recommendedName>
        <fullName evidence="4">Excreted virulence factor EspC (Type VII ESX diderm)</fullName>
    </recommendedName>
</protein>
<gene>
    <name evidence="2" type="ORF">BJ969_003835</name>
</gene>
<evidence type="ECO:0000313" key="3">
    <source>
        <dbReference type="Proteomes" id="UP000580474"/>
    </source>
</evidence>
<sequence>MGYEVVTRELESAAKAARSAAEQARSVRLQAATDKITQAMPGSTSAPAAGRTGNSWRGTLDTWNRDTEHYADSLDKSASDYAAQEGDAADELKASQGGGS</sequence>
<keyword evidence="3" id="KW-1185">Reference proteome</keyword>
<organism evidence="2 3">
    <name type="scientific">Saccharopolyspora gloriosae</name>
    <dbReference type="NCBI Taxonomy" id="455344"/>
    <lineage>
        <taxon>Bacteria</taxon>
        <taxon>Bacillati</taxon>
        <taxon>Actinomycetota</taxon>
        <taxon>Actinomycetes</taxon>
        <taxon>Pseudonocardiales</taxon>
        <taxon>Pseudonocardiaceae</taxon>
        <taxon>Saccharopolyspora</taxon>
    </lineage>
</organism>
<reference evidence="2 3" key="1">
    <citation type="submission" date="2020-08" db="EMBL/GenBank/DDBJ databases">
        <title>Sequencing the genomes of 1000 actinobacteria strains.</title>
        <authorList>
            <person name="Klenk H.-P."/>
        </authorList>
    </citation>
    <scope>NUCLEOTIDE SEQUENCE [LARGE SCALE GENOMIC DNA]</scope>
    <source>
        <strain evidence="2 3">DSM 45582</strain>
    </source>
</reference>
<dbReference type="Proteomes" id="UP000580474">
    <property type="component" value="Unassembled WGS sequence"/>
</dbReference>
<dbReference type="AlphaFoldDB" id="A0A840NR97"/>
<feature type="compositionally biased region" description="Polar residues" evidence="1">
    <location>
        <begin position="40"/>
        <end position="57"/>
    </location>
</feature>
<proteinExistence type="predicted"/>
<evidence type="ECO:0008006" key="4">
    <source>
        <dbReference type="Google" id="ProtNLM"/>
    </source>
</evidence>
<comment type="caution">
    <text evidence="2">The sequence shown here is derived from an EMBL/GenBank/DDBJ whole genome shotgun (WGS) entry which is preliminary data.</text>
</comment>